<dbReference type="InterPro" id="IPR013656">
    <property type="entry name" value="PAS_4"/>
</dbReference>
<evidence type="ECO:0000256" key="1">
    <source>
        <dbReference type="ARBA" id="ARBA00023224"/>
    </source>
</evidence>
<sequence>MTYLDRLRAMLARLRPGGGSSDSAGDAETTGGARTTKRPDGGRAMQAGDAPALEDIGLRSEIDETQLLSAIGLDDDEIDWRKEFVGFDETDAERLSSLTPVFEEMADDAADHFYDHLGQYEQTRSILDRSDRSVDELEWTQKRYLLSLGDHPYIPGGAPGYGREYFRQRAIIGKLHERLDMPPKHYIGMYGQYHDMVVEELFDRLEDEVDGDAATAVADTRDQLRSFLKVTNLDLQVAMDAYLQSGEQIWINALEELLQPVIVLDNEGEVLLFNDAMEELTGVTKDDAHSMELWEIYRTDETHDTKQTMLDVVLETEDPIRENEIELLTHHDERRHVVLSSVPLYDDHGALVGGATIIQDITDLREQEAELERRRETATQIEAAIAELRDATAAVAEGSDEIAALADRQRDDVQGVADEVSNISASIEEVAASADQVHTASNETVSLATDGQEAAGEARELMEQLDADRAEMLDDIDDLRDAAEEIGDIVDIIDDIAEQTNILALNASIEAARADEAGDGFAVVADEVKSLAEESQQQAAEIESLVAAVQENTEETAANLERTGERVGDGVDHVESVLEKLDAIVAAARETADGIEEVAEATDGQAASTEEVAAMVDQTAAQARDVATEIEDIAEAAQSQLEQAQTIEEGITELTQTDDET</sequence>
<evidence type="ECO:0000256" key="3">
    <source>
        <dbReference type="PROSITE-ProRule" id="PRU00284"/>
    </source>
</evidence>
<dbReference type="PANTHER" id="PTHR32089:SF112">
    <property type="entry name" value="LYSOZYME-LIKE PROTEIN-RELATED"/>
    <property type="match status" value="1"/>
</dbReference>
<dbReference type="PROSITE" id="PS50113">
    <property type="entry name" value="PAC"/>
    <property type="match status" value="1"/>
</dbReference>
<dbReference type="InterPro" id="IPR004090">
    <property type="entry name" value="Chemotax_Me-accpt_rcpt"/>
</dbReference>
<evidence type="ECO:0000259" key="8">
    <source>
        <dbReference type="PROSITE" id="PS50113"/>
    </source>
</evidence>
<feature type="domain" description="Methyl-accepting transducer" evidence="6">
    <location>
        <begin position="384"/>
        <end position="620"/>
    </location>
</feature>
<dbReference type="GO" id="GO:0006935">
    <property type="term" value="P:chemotaxis"/>
    <property type="evidence" value="ECO:0007669"/>
    <property type="project" value="InterPro"/>
</dbReference>
<dbReference type="GO" id="GO:0007165">
    <property type="term" value="P:signal transduction"/>
    <property type="evidence" value="ECO:0007669"/>
    <property type="project" value="UniProtKB-KW"/>
</dbReference>
<dbReference type="GO" id="GO:0004888">
    <property type="term" value="F:transmembrane signaling receptor activity"/>
    <property type="evidence" value="ECO:0007669"/>
    <property type="project" value="InterPro"/>
</dbReference>
<dbReference type="GO" id="GO:0020037">
    <property type="term" value="F:heme binding"/>
    <property type="evidence" value="ECO:0007669"/>
    <property type="project" value="InterPro"/>
</dbReference>
<dbReference type="RefSeq" id="WP_011322653.1">
    <property type="nucleotide sequence ID" value="NC_007426.1"/>
</dbReference>
<dbReference type="InterPro" id="IPR009050">
    <property type="entry name" value="Globin-like_sf"/>
</dbReference>
<dbReference type="SUPFAM" id="SSF55785">
    <property type="entry name" value="PYP-like sensor domain (PAS domain)"/>
    <property type="match status" value="1"/>
</dbReference>
<dbReference type="SMART" id="SM00091">
    <property type="entry name" value="PAS"/>
    <property type="match status" value="1"/>
</dbReference>
<gene>
    <name evidence="9" type="primary">htr26</name>
    <name evidence="9" type="ordered locus">NP_1860A</name>
</gene>
<dbReference type="GO" id="GO:0016020">
    <property type="term" value="C:membrane"/>
    <property type="evidence" value="ECO:0007669"/>
    <property type="project" value="InterPro"/>
</dbReference>
<organism evidence="9 10">
    <name type="scientific">Natronomonas pharaonis (strain ATCC 35678 / DSM 2160 / CIP 103997 / JCM 8858 / NBRC 14720 / NCIMB 2260 / Gabara)</name>
    <name type="common">Halobacterium pharaonis</name>
    <dbReference type="NCBI Taxonomy" id="348780"/>
    <lineage>
        <taxon>Archaea</taxon>
        <taxon>Methanobacteriati</taxon>
        <taxon>Methanobacteriota</taxon>
        <taxon>Stenosarchaea group</taxon>
        <taxon>Halobacteria</taxon>
        <taxon>Halobacteriales</taxon>
        <taxon>Natronomonadaceae</taxon>
        <taxon>Natronomonas</taxon>
    </lineage>
</organism>
<dbReference type="HOGENOM" id="CLU_000445_21_2_2"/>
<dbReference type="NCBIfam" id="TIGR00229">
    <property type="entry name" value="sensory_box"/>
    <property type="match status" value="1"/>
</dbReference>
<dbReference type="eggNOG" id="arCOG02318">
    <property type="taxonomic scope" value="Archaea"/>
</dbReference>
<keyword evidence="4" id="KW-0175">Coiled coil</keyword>
<dbReference type="InterPro" id="IPR004089">
    <property type="entry name" value="MCPsignal_dom"/>
</dbReference>
<proteinExistence type="inferred from homology"/>
<dbReference type="Pfam" id="PF08448">
    <property type="entry name" value="PAS_4"/>
    <property type="match status" value="1"/>
</dbReference>
<dbReference type="CDD" id="cd00130">
    <property type="entry name" value="PAS"/>
    <property type="match status" value="1"/>
</dbReference>
<evidence type="ECO:0000313" key="9">
    <source>
        <dbReference type="EMBL" id="CAI49021.1"/>
    </source>
</evidence>
<dbReference type="PANTHER" id="PTHR32089">
    <property type="entry name" value="METHYL-ACCEPTING CHEMOTAXIS PROTEIN MCPB"/>
    <property type="match status" value="1"/>
</dbReference>
<accession>A0A1U7EVH7</accession>
<dbReference type="InterPro" id="IPR044398">
    <property type="entry name" value="Globin-sensor_dom"/>
</dbReference>
<name>A0A1U7EVH7_NATPD</name>
<dbReference type="EnsemblBacteria" id="CAI49021">
    <property type="protein sequence ID" value="CAI49021"/>
    <property type="gene ID" value="NP_1860A"/>
</dbReference>
<dbReference type="GeneID" id="32154996"/>
<dbReference type="PRINTS" id="PR00260">
    <property type="entry name" value="CHEMTRNSDUCR"/>
</dbReference>
<dbReference type="InterPro" id="IPR000700">
    <property type="entry name" value="PAS-assoc_C"/>
</dbReference>
<dbReference type="Gene3D" id="1.10.287.950">
    <property type="entry name" value="Methyl-accepting chemotaxis protein"/>
    <property type="match status" value="1"/>
</dbReference>
<evidence type="ECO:0000256" key="4">
    <source>
        <dbReference type="SAM" id="Coils"/>
    </source>
</evidence>
<feature type="compositionally biased region" description="Low complexity" evidence="5">
    <location>
        <begin position="14"/>
        <end position="27"/>
    </location>
</feature>
<evidence type="ECO:0000313" key="10">
    <source>
        <dbReference type="Proteomes" id="UP000002698"/>
    </source>
</evidence>
<dbReference type="Gene3D" id="1.10.490.10">
    <property type="entry name" value="Globins"/>
    <property type="match status" value="1"/>
</dbReference>
<dbReference type="InterPro" id="IPR035965">
    <property type="entry name" value="PAS-like_dom_sf"/>
</dbReference>
<keyword evidence="10" id="KW-1185">Reference proteome</keyword>
<dbReference type="Pfam" id="PF11563">
    <property type="entry name" value="Protoglobin"/>
    <property type="match status" value="1"/>
</dbReference>
<dbReference type="AlphaFoldDB" id="A0A1U7EVH7"/>
<dbReference type="CDD" id="cd11386">
    <property type="entry name" value="MCP_signal"/>
    <property type="match status" value="1"/>
</dbReference>
<dbReference type="PROSITE" id="PS50111">
    <property type="entry name" value="CHEMOTAXIS_TRANSDUC_2"/>
    <property type="match status" value="1"/>
</dbReference>
<comment type="similarity">
    <text evidence="2">Belongs to the methyl-accepting chemotaxis (MCP) protein family.</text>
</comment>
<dbReference type="EMBL" id="CR936257">
    <property type="protein sequence ID" value="CAI49021.1"/>
    <property type="molecule type" value="Genomic_DNA"/>
</dbReference>
<dbReference type="InterPro" id="IPR039379">
    <property type="entry name" value="Protoglobin_sensor_dom"/>
</dbReference>
<dbReference type="CDD" id="cd01068">
    <property type="entry name" value="globin_sensor"/>
    <property type="match status" value="1"/>
</dbReference>
<feature type="coiled-coil region" evidence="4">
    <location>
        <begin position="525"/>
        <end position="552"/>
    </location>
</feature>
<dbReference type="OrthoDB" id="8523at2157"/>
<dbReference type="Proteomes" id="UP000002698">
    <property type="component" value="Chromosome"/>
</dbReference>
<evidence type="ECO:0000256" key="5">
    <source>
        <dbReference type="SAM" id="MobiDB-lite"/>
    </source>
</evidence>
<dbReference type="SUPFAM" id="SSF58104">
    <property type="entry name" value="Methyl-accepting chemotaxis protein (MCP) signaling domain"/>
    <property type="match status" value="1"/>
</dbReference>
<dbReference type="PROSITE" id="PS50112">
    <property type="entry name" value="PAS"/>
    <property type="match status" value="1"/>
</dbReference>
<dbReference type="InterPro" id="IPR000014">
    <property type="entry name" value="PAS"/>
</dbReference>
<dbReference type="SMART" id="SM00283">
    <property type="entry name" value="MA"/>
    <property type="match status" value="1"/>
</dbReference>
<feature type="coiled-coil region" evidence="4">
    <location>
        <begin position="361"/>
        <end position="391"/>
    </location>
</feature>
<dbReference type="Pfam" id="PF00015">
    <property type="entry name" value="MCPsignal"/>
    <property type="match status" value="1"/>
</dbReference>
<reference evidence="9" key="1">
    <citation type="journal article" date="2005" name="Genome Res.">
        <title>Living with two extremes: conclusions from the genome sequence of Natronomonas pharaonis.</title>
        <authorList>
            <person name="Falb M."/>
            <person name="Pfeiffer F."/>
            <person name="Palm P."/>
            <person name="Rodewald K."/>
            <person name="Hickmann V."/>
            <person name="Tittor J."/>
            <person name="Oesterhelt D."/>
        </authorList>
    </citation>
    <scope>NUCLEOTIDE SEQUENCE [LARGE SCALE GENOMIC DNA]</scope>
    <source>
        <strain evidence="9">Gabara</strain>
    </source>
</reference>
<dbReference type="InterPro" id="IPR012292">
    <property type="entry name" value="Globin/Proto"/>
</dbReference>
<feature type="domain" description="PAC" evidence="8">
    <location>
        <begin position="321"/>
        <end position="373"/>
    </location>
</feature>
<feature type="domain" description="PAS" evidence="7">
    <location>
        <begin position="246"/>
        <end position="317"/>
    </location>
</feature>
<evidence type="ECO:0000256" key="2">
    <source>
        <dbReference type="ARBA" id="ARBA00029447"/>
    </source>
</evidence>
<dbReference type="STRING" id="348780.NP_1860A"/>
<dbReference type="SUPFAM" id="SSF46458">
    <property type="entry name" value="Globin-like"/>
    <property type="match status" value="1"/>
</dbReference>
<dbReference type="KEGG" id="nph:NP_1860A"/>
<keyword evidence="1 3" id="KW-0807">Transducer</keyword>
<evidence type="ECO:0000259" key="6">
    <source>
        <dbReference type="PROSITE" id="PS50111"/>
    </source>
</evidence>
<feature type="region of interest" description="Disordered" evidence="5">
    <location>
        <begin position="14"/>
        <end position="48"/>
    </location>
</feature>
<dbReference type="GO" id="GO:0019825">
    <property type="term" value="F:oxygen binding"/>
    <property type="evidence" value="ECO:0007669"/>
    <property type="project" value="InterPro"/>
</dbReference>
<protein>
    <submittedName>
        <fullName evidence="9">Transducer protein Htr26</fullName>
    </submittedName>
</protein>
<evidence type="ECO:0000259" key="7">
    <source>
        <dbReference type="PROSITE" id="PS50112"/>
    </source>
</evidence>
<dbReference type="Gene3D" id="3.30.450.20">
    <property type="entry name" value="PAS domain"/>
    <property type="match status" value="1"/>
</dbReference>